<gene>
    <name evidence="2" type="ORF">O6P33_07285</name>
</gene>
<protein>
    <submittedName>
        <fullName evidence="2">LEA type 2 family protein</fullName>
    </submittedName>
</protein>
<name>A0AAF0AJV2_9GAMM</name>
<dbReference type="Gene3D" id="2.60.40.1820">
    <property type="match status" value="1"/>
</dbReference>
<dbReference type="GO" id="GO:0009269">
    <property type="term" value="P:response to desiccation"/>
    <property type="evidence" value="ECO:0007669"/>
    <property type="project" value="InterPro"/>
</dbReference>
<dbReference type="SMART" id="SM00769">
    <property type="entry name" value="WHy"/>
    <property type="match status" value="1"/>
</dbReference>
<keyword evidence="3" id="KW-1185">Reference proteome</keyword>
<dbReference type="AlphaFoldDB" id="A0AAF0AJV2"/>
<dbReference type="EMBL" id="CP114976">
    <property type="protein sequence ID" value="WBE24192.1"/>
    <property type="molecule type" value="Genomic_DNA"/>
</dbReference>
<dbReference type="KEGG" id="dce:O6P33_07285"/>
<reference evidence="2 3" key="1">
    <citation type="submission" date="2022-12" db="EMBL/GenBank/DDBJ databases">
        <title>Coexistence and Characterization of a Novel Tigecycline Resistance gene tet(X) variant and blaNDM-1 in a Pseudomonas caeni Isolate of Chicken Origin.</title>
        <authorList>
            <person name="Lu X."/>
            <person name="Zhang L."/>
            <person name="Li R."/>
            <person name="Wang Z."/>
        </authorList>
    </citation>
    <scope>NUCLEOTIDE SEQUENCE [LARGE SCALE GENOMIC DNA]</scope>
    <source>
        <strain evidence="2 3">CE14</strain>
    </source>
</reference>
<dbReference type="Pfam" id="PF03168">
    <property type="entry name" value="LEA_2"/>
    <property type="match status" value="1"/>
</dbReference>
<evidence type="ECO:0000313" key="2">
    <source>
        <dbReference type="EMBL" id="WBE24192.1"/>
    </source>
</evidence>
<organism evidence="2 3">
    <name type="scientific">Denitrificimonas caeni</name>
    <dbReference type="NCBI Taxonomy" id="521720"/>
    <lineage>
        <taxon>Bacteria</taxon>
        <taxon>Pseudomonadati</taxon>
        <taxon>Pseudomonadota</taxon>
        <taxon>Gammaproteobacteria</taxon>
        <taxon>Pseudomonadales</taxon>
        <taxon>Pseudomonadaceae</taxon>
        <taxon>Denitrificimonas</taxon>
    </lineage>
</organism>
<sequence>MSYLAIIKRTSAYLVFIVLLSYLSACSTGGKSSFKKPDVQLVDVELVHAKLLEQQFILHFRVDNPNAQSLPMRSINYRVLLNDTPLATGSNNQWLTVPAYGHAYFQIPLHTNLWRHMKVILRMLDKPDQPIHYALHADVKTGHFFGKEINLIRHGDIIPSDYIRE</sequence>
<dbReference type="InterPro" id="IPR013990">
    <property type="entry name" value="WHy-dom"/>
</dbReference>
<feature type="domain" description="Water stress and hypersensitive response" evidence="1">
    <location>
        <begin position="39"/>
        <end position="158"/>
    </location>
</feature>
<dbReference type="RefSeq" id="WP_269817134.1">
    <property type="nucleotide sequence ID" value="NZ_CP114976.1"/>
</dbReference>
<dbReference type="SUPFAM" id="SSF117070">
    <property type="entry name" value="LEA14-like"/>
    <property type="match status" value="1"/>
</dbReference>
<dbReference type="Proteomes" id="UP001212189">
    <property type="component" value="Chromosome"/>
</dbReference>
<accession>A0AAF0AJV2</accession>
<dbReference type="InterPro" id="IPR004864">
    <property type="entry name" value="LEA_2"/>
</dbReference>
<evidence type="ECO:0000313" key="3">
    <source>
        <dbReference type="Proteomes" id="UP001212189"/>
    </source>
</evidence>
<evidence type="ECO:0000259" key="1">
    <source>
        <dbReference type="SMART" id="SM00769"/>
    </source>
</evidence>
<proteinExistence type="predicted"/>